<keyword evidence="3" id="KW-1185">Reference proteome</keyword>
<dbReference type="HOGENOM" id="CLU_1982499_0_0_1"/>
<gene>
    <name evidence="2" type="ORF">PLICRDRAFT_180984</name>
</gene>
<protein>
    <submittedName>
        <fullName evidence="2">Uncharacterized protein</fullName>
    </submittedName>
</protein>
<evidence type="ECO:0000313" key="2">
    <source>
        <dbReference type="EMBL" id="KII82835.1"/>
    </source>
</evidence>
<proteinExistence type="predicted"/>
<reference evidence="2 3" key="1">
    <citation type="submission" date="2014-06" db="EMBL/GenBank/DDBJ databases">
        <title>Evolutionary Origins and Diversification of the Mycorrhizal Mutualists.</title>
        <authorList>
            <consortium name="DOE Joint Genome Institute"/>
            <consortium name="Mycorrhizal Genomics Consortium"/>
            <person name="Kohler A."/>
            <person name="Kuo A."/>
            <person name="Nagy L.G."/>
            <person name="Floudas D."/>
            <person name="Copeland A."/>
            <person name="Barry K.W."/>
            <person name="Cichocki N."/>
            <person name="Veneault-Fourrey C."/>
            <person name="LaButti K."/>
            <person name="Lindquist E.A."/>
            <person name="Lipzen A."/>
            <person name="Lundell T."/>
            <person name="Morin E."/>
            <person name="Murat C."/>
            <person name="Riley R."/>
            <person name="Ohm R."/>
            <person name="Sun H."/>
            <person name="Tunlid A."/>
            <person name="Henrissat B."/>
            <person name="Grigoriev I.V."/>
            <person name="Hibbett D.S."/>
            <person name="Martin F."/>
        </authorList>
    </citation>
    <scope>NUCLEOTIDE SEQUENCE [LARGE SCALE GENOMIC DNA]</scope>
    <source>
        <strain evidence="2 3">FD-325 SS-3</strain>
    </source>
</reference>
<name>A0A0C9SV60_PLICR</name>
<organism evidence="2 3">
    <name type="scientific">Plicaturopsis crispa FD-325 SS-3</name>
    <dbReference type="NCBI Taxonomy" id="944288"/>
    <lineage>
        <taxon>Eukaryota</taxon>
        <taxon>Fungi</taxon>
        <taxon>Dikarya</taxon>
        <taxon>Basidiomycota</taxon>
        <taxon>Agaricomycotina</taxon>
        <taxon>Agaricomycetes</taxon>
        <taxon>Agaricomycetidae</taxon>
        <taxon>Amylocorticiales</taxon>
        <taxon>Amylocorticiaceae</taxon>
        <taxon>Plicatura</taxon>
        <taxon>Plicaturopsis crispa</taxon>
    </lineage>
</organism>
<feature type="region of interest" description="Disordered" evidence="1">
    <location>
        <begin position="35"/>
        <end position="95"/>
    </location>
</feature>
<sequence>MDLITVLLEPACSVHSSQHTRKICGNCGAVPTRTTTHGRDAHDAHNTLNGNAHNHKAHPPPLSSPPSAHHRGPAVSCALRARARETATTTRDASRRLVVFTPPSAAAIFYPQHPPQARRLAPAASP</sequence>
<evidence type="ECO:0000256" key="1">
    <source>
        <dbReference type="SAM" id="MobiDB-lite"/>
    </source>
</evidence>
<evidence type="ECO:0000313" key="3">
    <source>
        <dbReference type="Proteomes" id="UP000053263"/>
    </source>
</evidence>
<accession>A0A0C9SV60</accession>
<dbReference type="AlphaFoldDB" id="A0A0C9SV60"/>
<dbReference type="EMBL" id="KN832618">
    <property type="protein sequence ID" value="KII82835.1"/>
    <property type="molecule type" value="Genomic_DNA"/>
</dbReference>
<dbReference type="Proteomes" id="UP000053263">
    <property type="component" value="Unassembled WGS sequence"/>
</dbReference>